<keyword evidence="3" id="KW-1185">Reference proteome</keyword>
<name>A0AA90SQT2_9ACTN</name>
<organism evidence="2 3">
    <name type="scientific">Tsukamurella strandjordii</name>
    <dbReference type="NCBI Taxonomy" id="147577"/>
    <lineage>
        <taxon>Bacteria</taxon>
        <taxon>Bacillati</taxon>
        <taxon>Actinomycetota</taxon>
        <taxon>Actinomycetes</taxon>
        <taxon>Mycobacteriales</taxon>
        <taxon>Tsukamurellaceae</taxon>
        <taxon>Tsukamurella</taxon>
    </lineage>
</organism>
<feature type="chain" id="PRO_5041667639" description="DUF5642 domain-containing protein" evidence="1">
    <location>
        <begin position="27"/>
        <end position="238"/>
    </location>
</feature>
<evidence type="ECO:0000313" key="2">
    <source>
        <dbReference type="EMBL" id="MDP0398226.1"/>
    </source>
</evidence>
<dbReference type="RefSeq" id="WP_220657829.1">
    <property type="nucleotide sequence ID" value="NZ_BAAAII010000004.1"/>
</dbReference>
<evidence type="ECO:0008006" key="4">
    <source>
        <dbReference type="Google" id="ProtNLM"/>
    </source>
</evidence>
<feature type="signal peptide" evidence="1">
    <location>
        <begin position="1"/>
        <end position="26"/>
    </location>
</feature>
<comment type="caution">
    <text evidence="2">The sequence shown here is derived from an EMBL/GenBank/DDBJ whole genome shotgun (WGS) entry which is preliminary data.</text>
</comment>
<dbReference type="AlphaFoldDB" id="A0AA90SQT2"/>
<proteinExistence type="predicted"/>
<keyword evidence="1" id="KW-0732">Signal</keyword>
<dbReference type="Proteomes" id="UP001178281">
    <property type="component" value="Unassembled WGS sequence"/>
</dbReference>
<sequence length="238" mass="24627">MRSLRTTLAAGTAVAALIAPLAVAQAAPGDKPTTPVEQLLLGEGEFPAGYEIMPFSVAEKLDIVAPLSQFASRVKVTPAECAPKVTPALQDKATNLPMISAFNEQMSTGLVEVLSTEQAALSRTTLQNCSDVKVELEPTAQLPAKAVINIKLSLTQVPGQPAGATVISTQGTGTVVVAGKDGKPGRERKVNVNQLEGVAQVRGYTVVVTASGSQGGRLDRAGFAQALTKATAKVRDAR</sequence>
<accession>A0AA90SQT2</accession>
<dbReference type="EMBL" id="JAUTIX010000003">
    <property type="protein sequence ID" value="MDP0398226.1"/>
    <property type="molecule type" value="Genomic_DNA"/>
</dbReference>
<reference evidence="2" key="1">
    <citation type="submission" date="2023-08" db="EMBL/GenBank/DDBJ databases">
        <title>The draft genome of Tsukamurella strandjordii strain 050030.</title>
        <authorList>
            <person name="Zhao F."/>
            <person name="Feng Y."/>
            <person name="Zong Z."/>
        </authorList>
    </citation>
    <scope>NUCLEOTIDE SEQUENCE</scope>
    <source>
        <strain evidence="2">050030</strain>
    </source>
</reference>
<gene>
    <name evidence="2" type="ORF">Q7X28_09845</name>
</gene>
<evidence type="ECO:0000313" key="3">
    <source>
        <dbReference type="Proteomes" id="UP001178281"/>
    </source>
</evidence>
<evidence type="ECO:0000256" key="1">
    <source>
        <dbReference type="SAM" id="SignalP"/>
    </source>
</evidence>
<protein>
    <recommendedName>
        <fullName evidence="4">DUF5642 domain-containing protein</fullName>
    </recommendedName>
</protein>